<dbReference type="AlphaFoldDB" id="A0A1Y2FWC3"/>
<dbReference type="EMBL" id="MCGR01000013">
    <property type="protein sequence ID" value="ORY87476.1"/>
    <property type="molecule type" value="Genomic_DNA"/>
</dbReference>
<evidence type="ECO:0000256" key="1">
    <source>
        <dbReference type="ARBA" id="ARBA00022574"/>
    </source>
</evidence>
<keyword evidence="5" id="KW-1185">Reference proteome</keyword>
<dbReference type="SMART" id="SM00320">
    <property type="entry name" value="WD40"/>
    <property type="match status" value="4"/>
</dbReference>
<dbReference type="PANTHER" id="PTHR44019">
    <property type="entry name" value="WD REPEAT-CONTAINING PROTEIN 55"/>
    <property type="match status" value="1"/>
</dbReference>
<keyword evidence="1 3" id="KW-0853">WD repeat</keyword>
<organism evidence="4 5">
    <name type="scientific">Leucosporidium creatinivorum</name>
    <dbReference type="NCBI Taxonomy" id="106004"/>
    <lineage>
        <taxon>Eukaryota</taxon>
        <taxon>Fungi</taxon>
        <taxon>Dikarya</taxon>
        <taxon>Basidiomycota</taxon>
        <taxon>Pucciniomycotina</taxon>
        <taxon>Microbotryomycetes</taxon>
        <taxon>Leucosporidiales</taxon>
        <taxon>Leucosporidium</taxon>
    </lineage>
</organism>
<dbReference type="InterPro" id="IPR015943">
    <property type="entry name" value="WD40/YVTN_repeat-like_dom_sf"/>
</dbReference>
<dbReference type="OrthoDB" id="1932312at2759"/>
<reference evidence="4 5" key="1">
    <citation type="submission" date="2016-07" db="EMBL/GenBank/DDBJ databases">
        <title>Pervasive Adenine N6-methylation of Active Genes in Fungi.</title>
        <authorList>
            <consortium name="DOE Joint Genome Institute"/>
            <person name="Mondo S.J."/>
            <person name="Dannebaum R.O."/>
            <person name="Kuo R.C."/>
            <person name="Labutti K."/>
            <person name="Haridas S."/>
            <person name="Kuo A."/>
            <person name="Salamov A."/>
            <person name="Ahrendt S.R."/>
            <person name="Lipzen A."/>
            <person name="Sullivan W."/>
            <person name="Andreopoulos W.B."/>
            <person name="Clum A."/>
            <person name="Lindquist E."/>
            <person name="Daum C."/>
            <person name="Ramamoorthy G.K."/>
            <person name="Gryganskyi A."/>
            <person name="Culley D."/>
            <person name="Magnuson J.K."/>
            <person name="James T.Y."/>
            <person name="O'Malley M.A."/>
            <person name="Stajich J.E."/>
            <person name="Spatafora J.W."/>
            <person name="Visel A."/>
            <person name="Grigoriev I.V."/>
        </authorList>
    </citation>
    <scope>NUCLEOTIDE SEQUENCE [LARGE SCALE GENOMIC DNA]</scope>
    <source>
        <strain evidence="4 5">62-1032</strain>
    </source>
</reference>
<dbReference type="PANTHER" id="PTHR44019:SF8">
    <property type="entry name" value="POC1 CENTRIOLAR PROTEIN HOMOLOG"/>
    <property type="match status" value="1"/>
</dbReference>
<evidence type="ECO:0000313" key="4">
    <source>
        <dbReference type="EMBL" id="ORY87476.1"/>
    </source>
</evidence>
<sequence length="492" mass="54583">MTPPTPAAAQSQPQNGDNPTIAAHKLVARFLLQAGYKDTLESFQRESAVEHPELNLQSDASLVSSQPDLRDVVEAWISSRIASLSIAPAPLEAELHDLELTAAIPEKVTTAIRDGTNVLSVKPGVFPKRTWDSTELRFKSESIPCFITASVDRTLKIYRSDDYQLLDTHALPSPVLSFAPHPRHPRFVCAATMEGTVAVVDLVTRERIHEMRDHLKYIVSAVWSPDGRWIATLGYDKQIIIYEVIEKAVDLSDAPALLDDEEPDELSTSPSISVIQRRIIKTRTNPEAAVFLPKSDYLVYSARDDNILHEIRMPGKAAGDADWALSGFNLNENNDDWISFSVLFITIHPHLPILALQTSTENSRILLYPFHSNLRLSTLHTSAAQSDFFTPRHSWLPDGTAILVNSEDGVLRLVDLRDSVRARIGAHGVAAPTEEEENGITAEVRTERARLRREQDRGSSVVKDVVAIERNGKVAFVSCGFDKTVKVIEIAQ</sequence>
<dbReference type="InterPro" id="IPR006594">
    <property type="entry name" value="LisH"/>
</dbReference>
<feature type="repeat" description="WD" evidence="3">
    <location>
        <begin position="211"/>
        <end position="244"/>
    </location>
</feature>
<dbReference type="STRING" id="106004.A0A1Y2FWC3"/>
<comment type="caution">
    <text evidence="4">The sequence shown here is derived from an EMBL/GenBank/DDBJ whole genome shotgun (WGS) entry which is preliminary data.</text>
</comment>
<gene>
    <name evidence="4" type="ORF">BCR35DRAFT_302244</name>
</gene>
<proteinExistence type="predicted"/>
<keyword evidence="2" id="KW-0677">Repeat</keyword>
<evidence type="ECO:0000313" key="5">
    <source>
        <dbReference type="Proteomes" id="UP000193467"/>
    </source>
</evidence>
<dbReference type="PROSITE" id="PS50082">
    <property type="entry name" value="WD_REPEATS_2"/>
    <property type="match status" value="1"/>
</dbReference>
<dbReference type="SMART" id="SM00667">
    <property type="entry name" value="LisH"/>
    <property type="match status" value="1"/>
</dbReference>
<dbReference type="Gene3D" id="2.130.10.10">
    <property type="entry name" value="YVTN repeat-like/Quinoprotein amine dehydrogenase"/>
    <property type="match status" value="2"/>
</dbReference>
<evidence type="ECO:0000256" key="2">
    <source>
        <dbReference type="ARBA" id="ARBA00022737"/>
    </source>
</evidence>
<dbReference type="SUPFAM" id="SSF50978">
    <property type="entry name" value="WD40 repeat-like"/>
    <property type="match status" value="1"/>
</dbReference>
<dbReference type="InterPro" id="IPR050505">
    <property type="entry name" value="WDR55/POC1"/>
</dbReference>
<dbReference type="InterPro" id="IPR001680">
    <property type="entry name" value="WD40_rpt"/>
</dbReference>
<dbReference type="InParanoid" id="A0A1Y2FWC3"/>
<dbReference type="Pfam" id="PF00400">
    <property type="entry name" value="WD40"/>
    <property type="match status" value="1"/>
</dbReference>
<dbReference type="PROSITE" id="PS50896">
    <property type="entry name" value="LISH"/>
    <property type="match status" value="1"/>
</dbReference>
<name>A0A1Y2FWC3_9BASI</name>
<dbReference type="InterPro" id="IPR036322">
    <property type="entry name" value="WD40_repeat_dom_sf"/>
</dbReference>
<protein>
    <submittedName>
        <fullName evidence="4">WD40-repeat-containing domain protein</fullName>
    </submittedName>
</protein>
<accession>A0A1Y2FWC3</accession>
<evidence type="ECO:0000256" key="3">
    <source>
        <dbReference type="PROSITE-ProRule" id="PRU00221"/>
    </source>
</evidence>
<dbReference type="Proteomes" id="UP000193467">
    <property type="component" value="Unassembled WGS sequence"/>
</dbReference>